<dbReference type="MGI" id="MGI:1352753">
    <property type="gene designation" value="Gipr"/>
</dbReference>
<name>A0A0U1RP73_MOUSE</name>
<protein>
    <submittedName>
        <fullName evidence="2">Gastric inhibitory polypeptide receptor</fullName>
    </submittedName>
</protein>
<organism evidence="2 4">
    <name type="scientific">Mus musculus</name>
    <name type="common">Mouse</name>
    <dbReference type="NCBI Taxonomy" id="10090"/>
    <lineage>
        <taxon>Eukaryota</taxon>
        <taxon>Metazoa</taxon>
        <taxon>Chordata</taxon>
        <taxon>Craniata</taxon>
        <taxon>Vertebrata</taxon>
        <taxon>Euteleostomi</taxon>
        <taxon>Mammalia</taxon>
        <taxon>Eutheria</taxon>
        <taxon>Euarchontoglires</taxon>
        <taxon>Glires</taxon>
        <taxon>Rodentia</taxon>
        <taxon>Myomorpha</taxon>
        <taxon>Muroidea</taxon>
        <taxon>Muridae</taxon>
        <taxon>Murinae</taxon>
        <taxon>Mus</taxon>
        <taxon>Mus</taxon>
    </lineage>
</organism>
<dbReference type="AlphaFoldDB" id="A0A0U1RP73"/>
<dbReference type="AGR" id="MGI:1352753"/>
<feature type="signal peptide" evidence="1">
    <location>
        <begin position="1"/>
        <end position="18"/>
    </location>
</feature>
<dbReference type="ExpressionAtlas" id="A0A0U1RP73">
    <property type="expression patterns" value="baseline and differential"/>
</dbReference>
<gene>
    <name evidence="2 3" type="primary">Gipr</name>
</gene>
<dbReference type="Ensembl" id="ENSMUST00000206971.2">
    <property type="protein sequence ID" value="ENSMUSP00000145860.2"/>
    <property type="gene ID" value="ENSMUSG00000030406.8"/>
</dbReference>
<reference evidence="2 4" key="1">
    <citation type="journal article" date="2009" name="PLoS Biol.">
        <title>Lineage-specific biology revealed by a finished genome assembly of the mouse.</title>
        <authorList>
            <consortium name="Mouse Genome Sequencing Consortium"/>
            <person name="Church D.M."/>
            <person name="Goodstadt L."/>
            <person name="Hillier L.W."/>
            <person name="Zody M.C."/>
            <person name="Goldstein S."/>
            <person name="She X."/>
            <person name="Bult C.J."/>
            <person name="Agarwala R."/>
            <person name="Cherry J.L."/>
            <person name="DiCuccio M."/>
            <person name="Hlavina W."/>
            <person name="Kapustin Y."/>
            <person name="Meric P."/>
            <person name="Maglott D."/>
            <person name="Birtle Z."/>
            <person name="Marques A.C."/>
            <person name="Graves T."/>
            <person name="Zhou S."/>
            <person name="Teague B."/>
            <person name="Potamousis K."/>
            <person name="Churas C."/>
            <person name="Place M."/>
            <person name="Herschleb J."/>
            <person name="Runnheim R."/>
            <person name="Forrest D."/>
            <person name="Amos-Landgraf J."/>
            <person name="Schwartz D.C."/>
            <person name="Cheng Z."/>
            <person name="Lindblad-Toh K."/>
            <person name="Eichler E.E."/>
            <person name="Ponting C.P."/>
        </authorList>
    </citation>
    <scope>NUCLEOTIDE SEQUENCE [LARGE SCALE GENOMIC DNA]</scope>
    <source>
        <strain evidence="2 4">C57BL/6J</strain>
    </source>
</reference>
<dbReference type="Antibodypedia" id="17982">
    <property type="antibodies" value="623 antibodies from 33 providers"/>
</dbReference>
<reference evidence="2 4" key="2">
    <citation type="journal article" date="2011" name="PLoS Biol.">
        <title>Modernizing reference genome assemblies.</title>
        <authorList>
            <person name="Church D.M."/>
            <person name="Schneider V.A."/>
            <person name="Graves T."/>
            <person name="Auger K."/>
            <person name="Cunningham F."/>
            <person name="Bouk N."/>
            <person name="Chen H.C."/>
            <person name="Agarwala R."/>
            <person name="McLaren W.M."/>
            <person name="Ritchie G.R."/>
            <person name="Albracht D."/>
            <person name="Kremitzki M."/>
            <person name="Rock S."/>
            <person name="Kotkiewicz H."/>
            <person name="Kremitzki C."/>
            <person name="Wollam A."/>
            <person name="Trani L."/>
            <person name="Fulton L."/>
            <person name="Fulton R."/>
            <person name="Matthews L."/>
            <person name="Whitehead S."/>
            <person name="Chow W."/>
            <person name="Torrance J."/>
            <person name="Dunn M."/>
            <person name="Harden G."/>
            <person name="Threadgold G."/>
            <person name="Wood J."/>
            <person name="Collins J."/>
            <person name="Heath P."/>
            <person name="Griffiths G."/>
            <person name="Pelan S."/>
            <person name="Grafham D."/>
            <person name="Eichler E.E."/>
            <person name="Weinstock G."/>
            <person name="Mardis E.R."/>
            <person name="Wilson R.K."/>
            <person name="Howe K."/>
            <person name="Flicek P."/>
            <person name="Hubbard T."/>
        </authorList>
    </citation>
    <scope>NUCLEOTIDE SEQUENCE [LARGE SCALE GENOMIC DNA]</scope>
    <source>
        <strain evidence="2 4">C57BL/6J</strain>
    </source>
</reference>
<dbReference type="Proteomes" id="UP000000589">
    <property type="component" value="Chromosome 7"/>
</dbReference>
<evidence type="ECO:0000256" key="1">
    <source>
        <dbReference type="SAM" id="SignalP"/>
    </source>
</evidence>
<evidence type="ECO:0000313" key="3">
    <source>
        <dbReference type="MGI" id="MGI:1352753"/>
    </source>
</evidence>
<proteinExistence type="predicted"/>
<accession>A0A0U1RP73</accession>
<feature type="chain" id="PRO_5006714334" evidence="1">
    <location>
        <begin position="19"/>
        <end position="140"/>
    </location>
</feature>
<dbReference type="VEuPathDB" id="HostDB:ENSMUSG00000030406"/>
<evidence type="ECO:0000313" key="2">
    <source>
        <dbReference type="Ensembl" id="ENSMUSP00000145860.2"/>
    </source>
</evidence>
<dbReference type="Bgee" id="ENSMUSG00000030406">
    <property type="expression patterns" value="Expressed in cortical plate and 34 other cell types or tissues"/>
</dbReference>
<keyword evidence="4" id="KW-1185">Reference proteome</keyword>
<evidence type="ECO:0000313" key="4">
    <source>
        <dbReference type="Proteomes" id="UP000000589"/>
    </source>
</evidence>
<reference evidence="2" key="3">
    <citation type="submission" date="2025-08" db="UniProtKB">
        <authorList>
            <consortium name="Ensembl"/>
        </authorList>
    </citation>
    <scope>IDENTIFICATION</scope>
    <source>
        <strain evidence="2">C57BL/6J</strain>
    </source>
</reference>
<sequence length="140" mass="15164">MPLRLLLLLLWLWGLQWAEVTLRGSSLLSSLRQTLRGRPPRGSCTSAGSTTARSAKRCWRPQNLPQAWPVTVPSICMPAGTTRPPTPLLGCLAPGICPGSVRCLQALSSASVAVMASGDLGETTLSVRIQRRMGLFRTRR</sequence>
<dbReference type="GeneTree" id="ENSGT00940000161988"/>
<keyword evidence="1" id="KW-0732">Signal</keyword>
<reference evidence="2" key="4">
    <citation type="submission" date="2025-09" db="UniProtKB">
        <authorList>
            <consortium name="Ensembl"/>
        </authorList>
    </citation>
    <scope>IDENTIFICATION</scope>
    <source>
        <strain evidence="2">C57BL/6J</strain>
    </source>
</reference>